<protein>
    <submittedName>
        <fullName evidence="1">Uncharacterized protein</fullName>
    </submittedName>
</protein>
<keyword evidence="2" id="KW-1185">Reference proteome</keyword>
<evidence type="ECO:0000313" key="1">
    <source>
        <dbReference type="EMBL" id="ADD79507.1"/>
    </source>
</evidence>
<dbReference type="Proteomes" id="UP000001700">
    <property type="component" value="Chromosome"/>
</dbReference>
<organism evidence="1 2">
    <name type="scientific">Riesia pediculicola (strain USDA)</name>
    <dbReference type="NCBI Taxonomy" id="515618"/>
    <lineage>
        <taxon>Bacteria</taxon>
        <taxon>Pseudomonadati</taxon>
        <taxon>Pseudomonadota</taxon>
        <taxon>Gammaproteobacteria</taxon>
        <taxon>Enterobacterales</taxon>
        <taxon>Enterobacteriaceae</taxon>
        <taxon>Candidatus Riesia</taxon>
    </lineage>
</organism>
<proteinExistence type="predicted"/>
<gene>
    <name evidence="1" type="ordered locus">RIEPE_0372</name>
</gene>
<name>D4G8G0_RIEPU</name>
<dbReference type="HOGENOM" id="CLU_3332416_0_0_6"/>
<reference evidence="1" key="1">
    <citation type="submission" date="2008-05" db="EMBL/GenBank/DDBJ databases">
        <title>Genome sequence of Riesia pediculicola USDA.</title>
        <authorList>
            <person name="Kirkness E.F."/>
        </authorList>
    </citation>
    <scope>NUCLEOTIDE SEQUENCE [LARGE SCALE GENOMIC DNA]</scope>
    <source>
        <strain evidence="1">USDA</strain>
    </source>
</reference>
<evidence type="ECO:0000313" key="2">
    <source>
        <dbReference type="Proteomes" id="UP000001700"/>
    </source>
</evidence>
<dbReference type="EMBL" id="CP001085">
    <property type="protein sequence ID" value="ADD79507.1"/>
    <property type="molecule type" value="Genomic_DNA"/>
</dbReference>
<accession>D4G8G0</accession>
<sequence>MMENINNFTSYYYCFLILKKSFRKIEDENESLNFLEIV</sequence>
<dbReference type="AlphaFoldDB" id="D4G8G0"/>
<dbReference type="KEGG" id="rip:RIEPE_0372"/>